<evidence type="ECO:0000313" key="2">
    <source>
        <dbReference type="Proteomes" id="UP000053480"/>
    </source>
</evidence>
<protein>
    <submittedName>
        <fullName evidence="1">Uncharacterized protein</fullName>
    </submittedName>
</protein>
<sequence length="231" mass="26828">MRLVIVNRLGDYSGGSKHTRKVSEKLLNYFDVTFVPYADFYLNHSEESLKNLESKGFKVHPSAYERITIKQSLFPRPISFYEEYVKRYRNLDADFIYDPDFVSPEAILLSNLTGIPVAVTLNHTIYTLYESVFYTYYSLQGFLTRSFDYFLGRTVWLYTISNQKVKNIRRAKNLRFVGAVSKGILDSIKVNFNKKLIHPGNGVDFFAEPKDKDDYVVFWTTLIPSKGIFPS</sequence>
<comment type="caution">
    <text evidence="1">The sequence shown here is derived from an EMBL/GenBank/DDBJ whole genome shotgun (WGS) entry which is preliminary data.</text>
</comment>
<dbReference type="Proteomes" id="UP000053480">
    <property type="component" value="Unassembled WGS sequence"/>
</dbReference>
<evidence type="ECO:0000313" key="1">
    <source>
        <dbReference type="EMBL" id="MEW9492186.1"/>
    </source>
</evidence>
<gene>
    <name evidence="1" type="ORF">TQ35_0008325</name>
</gene>
<dbReference type="EMBL" id="JZWS03000015">
    <property type="protein sequence ID" value="MEW9492186.1"/>
    <property type="molecule type" value="Genomic_DNA"/>
</dbReference>
<name>A0ACC6TQP3_9CREN</name>
<accession>A0ACC6TQP3</accession>
<proteinExistence type="predicted"/>
<organism evidence="1 2">
    <name type="scientific">Candidatus Aramenus sulfurataquae</name>
    <dbReference type="NCBI Taxonomy" id="1326980"/>
    <lineage>
        <taxon>Archaea</taxon>
        <taxon>Thermoproteota</taxon>
        <taxon>Thermoprotei</taxon>
        <taxon>Sulfolobales</taxon>
        <taxon>Sulfolobaceae</taxon>
        <taxon>Candidatus Aramenus</taxon>
    </lineage>
</organism>
<reference evidence="1" key="1">
    <citation type="submission" date="2024-07" db="EMBL/GenBank/DDBJ databases">
        <title>Metagenome and Metagenome-Assembled Genomes of Archaea from a hot spring from the geothermal field of Los Azufres, Mexico.</title>
        <authorList>
            <person name="Marin-Paredes R."/>
            <person name="Martinez-Romero E."/>
            <person name="Servin-Garciduenas L.E."/>
        </authorList>
    </citation>
    <scope>NUCLEOTIDE SEQUENCE</scope>
    <source>
        <strain evidence="1">AZ1-454</strain>
    </source>
</reference>